<reference evidence="3 4" key="1">
    <citation type="submission" date="2015-12" db="EMBL/GenBank/DDBJ databases">
        <title>Haloprofundus marisrubri gen. nov., sp. nov., an extremely halophilic archaeon isolated from the Discovery deep brine-seawater interface in the Red Sea.</title>
        <authorList>
            <person name="Zhang G."/>
            <person name="Stingl U."/>
            <person name="Rashid M."/>
        </authorList>
    </citation>
    <scope>NUCLEOTIDE SEQUENCE [LARGE SCALE GENOMIC DNA]</scope>
    <source>
        <strain evidence="3 4">SB9</strain>
    </source>
</reference>
<dbReference type="Gene3D" id="1.50.10.10">
    <property type="match status" value="1"/>
</dbReference>
<evidence type="ECO:0000256" key="1">
    <source>
        <dbReference type="ARBA" id="ARBA00008558"/>
    </source>
</evidence>
<gene>
    <name evidence="3" type="ORF">AUR64_19065</name>
</gene>
<comment type="similarity">
    <text evidence="1">Belongs to the N-acylglucosamine 2-epimerase family.</text>
</comment>
<sequence length="410" mass="46377">MTDRFRDPAWLRGHVADVLTFYYPTCVDETRGGFVAQLDERTSRVYDPEPRHLVASARFVVNFARGARLDDAAATAGTNTPDADALDWCRSAAARGAEFLADAHRDAEAGGYQWLLSGTDPVDERRSCYGHAFVLLAYAEATMAGVPGARERLEATADLVDERFWEADHGLCRSELDADWNSVESYRGQNANMHMCEAMLGAYEATENRAYLDRALTIARRMTVDLTETTDGRIWEHYTESWDHDFAYNREQPEDLFRPWGYQPGHHAEWAKLTAALSRHTDEPWPRERATELFDAALDGWDEEYGGFYYTLDREGDPVVDDKYGWPVAEAIGAAAVLSDVVDDADRERYLEWYDRLWAYAEANLVAPGGNWYTQLTRENEYVDTSDGPAVEPGYHPIGACWEALRSFDG</sequence>
<dbReference type="PANTHER" id="PTHR15108">
    <property type="entry name" value="N-ACYLGLUCOSAMINE-2-EPIMERASE"/>
    <property type="match status" value="1"/>
</dbReference>
<dbReference type="RefSeq" id="WP_058583055.1">
    <property type="nucleotide sequence ID" value="NZ_LOPU01000031.1"/>
</dbReference>
<name>A0A0W1R5H1_9EURY</name>
<keyword evidence="4" id="KW-1185">Reference proteome</keyword>
<dbReference type="AlphaFoldDB" id="A0A0W1R5H1"/>
<accession>A0A0W1R5H1</accession>
<evidence type="ECO:0000256" key="2">
    <source>
        <dbReference type="ARBA" id="ARBA00023235"/>
    </source>
</evidence>
<evidence type="ECO:0000313" key="3">
    <source>
        <dbReference type="EMBL" id="KTG08335.1"/>
    </source>
</evidence>
<dbReference type="InterPro" id="IPR008928">
    <property type="entry name" value="6-hairpin_glycosidase_sf"/>
</dbReference>
<proteinExistence type="inferred from homology"/>
<keyword evidence="2" id="KW-0413">Isomerase</keyword>
<dbReference type="GO" id="GO:0016853">
    <property type="term" value="F:isomerase activity"/>
    <property type="evidence" value="ECO:0007669"/>
    <property type="project" value="UniProtKB-KW"/>
</dbReference>
<dbReference type="OrthoDB" id="280630at2157"/>
<comment type="caution">
    <text evidence="3">The sequence shown here is derived from an EMBL/GenBank/DDBJ whole genome shotgun (WGS) entry which is preliminary data.</text>
</comment>
<dbReference type="InterPro" id="IPR012341">
    <property type="entry name" value="6hp_glycosidase-like_sf"/>
</dbReference>
<dbReference type="EMBL" id="LOPU01000031">
    <property type="protein sequence ID" value="KTG08335.1"/>
    <property type="molecule type" value="Genomic_DNA"/>
</dbReference>
<protein>
    <submittedName>
        <fullName evidence="3">N-acylglucosamine 2-epimerase</fullName>
    </submittedName>
</protein>
<dbReference type="Pfam" id="PF07221">
    <property type="entry name" value="GlcNAc_2-epim"/>
    <property type="match status" value="1"/>
</dbReference>
<dbReference type="GO" id="GO:0005975">
    <property type="term" value="P:carbohydrate metabolic process"/>
    <property type="evidence" value="ECO:0007669"/>
    <property type="project" value="InterPro"/>
</dbReference>
<dbReference type="Proteomes" id="UP000054387">
    <property type="component" value="Unassembled WGS sequence"/>
</dbReference>
<dbReference type="SUPFAM" id="SSF48208">
    <property type="entry name" value="Six-hairpin glycosidases"/>
    <property type="match status" value="1"/>
</dbReference>
<dbReference type="STRING" id="1514971.AUR64_19065"/>
<organism evidence="3 4">
    <name type="scientific">Haloprofundus marisrubri</name>
    <dbReference type="NCBI Taxonomy" id="1514971"/>
    <lineage>
        <taxon>Archaea</taxon>
        <taxon>Methanobacteriati</taxon>
        <taxon>Methanobacteriota</taxon>
        <taxon>Stenosarchaea group</taxon>
        <taxon>Halobacteria</taxon>
        <taxon>Halobacteriales</taxon>
        <taxon>Haloferacaceae</taxon>
        <taxon>Haloprofundus</taxon>
    </lineage>
</organism>
<evidence type="ECO:0000313" key="4">
    <source>
        <dbReference type="Proteomes" id="UP000054387"/>
    </source>
</evidence>
<dbReference type="InterPro" id="IPR010819">
    <property type="entry name" value="AGE/CE"/>
</dbReference>